<evidence type="ECO:0000259" key="8">
    <source>
        <dbReference type="PROSITE" id="PS50016"/>
    </source>
</evidence>
<dbReference type="InterPro" id="IPR001965">
    <property type="entry name" value="Znf_PHD"/>
</dbReference>
<dbReference type="InterPro" id="IPR000182">
    <property type="entry name" value="GNAT_dom"/>
</dbReference>
<evidence type="ECO:0000256" key="6">
    <source>
        <dbReference type="PROSITE-ProRule" id="PRU00146"/>
    </source>
</evidence>
<evidence type="ECO:0008006" key="12">
    <source>
        <dbReference type="Google" id="ProtNLM"/>
    </source>
</evidence>
<dbReference type="GO" id="GO:0005634">
    <property type="term" value="C:nucleus"/>
    <property type="evidence" value="ECO:0007669"/>
    <property type="project" value="UniProtKB-SubCell"/>
</dbReference>
<evidence type="ECO:0000256" key="2">
    <source>
        <dbReference type="ARBA" id="ARBA00022723"/>
    </source>
</evidence>
<evidence type="ECO:0000256" key="7">
    <source>
        <dbReference type="SAM" id="MobiDB-lite"/>
    </source>
</evidence>
<proteinExistence type="predicted"/>
<dbReference type="SUPFAM" id="SSF57903">
    <property type="entry name" value="FYVE/PHD zinc finger"/>
    <property type="match status" value="1"/>
</dbReference>
<evidence type="ECO:0000256" key="3">
    <source>
        <dbReference type="ARBA" id="ARBA00022771"/>
    </source>
</evidence>
<dbReference type="Pfam" id="PF16135">
    <property type="entry name" value="TDBD"/>
    <property type="match status" value="1"/>
</dbReference>
<feature type="region of interest" description="Disordered" evidence="7">
    <location>
        <begin position="1"/>
        <end position="21"/>
    </location>
</feature>
<dbReference type="Proteomes" id="UP001443914">
    <property type="component" value="Unassembled WGS sequence"/>
</dbReference>
<keyword evidence="4" id="KW-0862">Zinc</keyword>
<dbReference type="GO" id="GO:0008270">
    <property type="term" value="F:zinc ion binding"/>
    <property type="evidence" value="ECO:0007669"/>
    <property type="project" value="UniProtKB-KW"/>
</dbReference>
<dbReference type="InterPro" id="IPR019787">
    <property type="entry name" value="Znf_PHD-finger"/>
</dbReference>
<comment type="caution">
    <text evidence="10">The sequence shown here is derived from an EMBL/GenBank/DDBJ whole genome shotgun (WGS) entry which is preliminary data.</text>
</comment>
<comment type="subcellular location">
    <subcellularLocation>
        <location evidence="1">Nucleus</location>
    </subcellularLocation>
</comment>
<evidence type="ECO:0000259" key="9">
    <source>
        <dbReference type="PROSITE" id="PS51186"/>
    </source>
</evidence>
<dbReference type="GO" id="GO:0016747">
    <property type="term" value="F:acyltransferase activity, transferring groups other than amino-acyl groups"/>
    <property type="evidence" value="ECO:0007669"/>
    <property type="project" value="InterPro"/>
</dbReference>
<dbReference type="EMBL" id="JBDFQZ010000008">
    <property type="protein sequence ID" value="KAK9698836.1"/>
    <property type="molecule type" value="Genomic_DNA"/>
</dbReference>
<protein>
    <recommendedName>
        <fullName evidence="12">PHD-type domain-containing protein</fullName>
    </recommendedName>
</protein>
<sequence length="520" mass="59435">MAHRKRSVRENDPANFDIDMNGGALRQNLPRRCKNNQPFYGIDNFLDDEEIDKFSKRIKKGLGSSSYRGPSDDITLRQKDAEESKNLTVLSWLIDMKVVKEDTAVGCFRGAHRKMLTQGRIRRDGIFCYCCSKKIPAFEFPSHIRNYLGDEPYENVFVEGMNVSLLNCQIEAWNRHSVPARNGYYHVVKRPRVRDHHDDSCLICADGGDLMCCDTCPSTYHPRCLGFEGVPRDEWHCPYCRCRYCDRDSSTELLLTCVQCLKKYHWQCSERYDSIPSSLQSSSIPFCGKSCWQVYRNLEGIVGRTMAIMPGVLSWVLVRRMDVDVAGHHTDELHRRVTCNSMVALAAKLMEDCFKVIVDRQTRTNMIQSVVYSCGSNFTRTNFSRFYTAVLQLGGNIVTVASVRTPSPDVAEIPFIATAENWRNSGLCKLLLLALESALAEMGVERILIPSAENMVKNWQEKFGFGPLDQAMKRRITTLNTLTFPMTTRLQKIIRPRRRMIVDDLNLPPPEAADFCHDAF</sequence>
<dbReference type="Pfam" id="PF00628">
    <property type="entry name" value="PHD"/>
    <property type="match status" value="1"/>
</dbReference>
<reference evidence="10 11" key="1">
    <citation type="submission" date="2024-03" db="EMBL/GenBank/DDBJ databases">
        <title>WGS assembly of Saponaria officinalis var. Norfolk2.</title>
        <authorList>
            <person name="Jenkins J."/>
            <person name="Shu S."/>
            <person name="Grimwood J."/>
            <person name="Barry K."/>
            <person name="Goodstein D."/>
            <person name="Schmutz J."/>
            <person name="Leebens-Mack J."/>
            <person name="Osbourn A."/>
        </authorList>
    </citation>
    <scope>NUCLEOTIDE SEQUENCE [LARGE SCALE GENOMIC DNA]</scope>
    <source>
        <strain evidence="11">cv. Norfolk2</strain>
        <strain evidence="10">JIC</strain>
        <tissue evidence="10">Leaf</tissue>
    </source>
</reference>
<dbReference type="PROSITE" id="PS51186">
    <property type="entry name" value="GNAT"/>
    <property type="match status" value="1"/>
</dbReference>
<accession>A0AAW1J779</accession>
<dbReference type="InterPro" id="IPR011011">
    <property type="entry name" value="Znf_FYVE_PHD"/>
</dbReference>
<dbReference type="GO" id="GO:0003714">
    <property type="term" value="F:transcription corepressor activity"/>
    <property type="evidence" value="ECO:0007669"/>
    <property type="project" value="InterPro"/>
</dbReference>
<dbReference type="GO" id="GO:0006357">
    <property type="term" value="P:regulation of transcription by RNA polymerase II"/>
    <property type="evidence" value="ECO:0007669"/>
    <property type="project" value="TreeGrafter"/>
</dbReference>
<dbReference type="Pfam" id="PF23209">
    <property type="entry name" value="IDM1_C"/>
    <property type="match status" value="1"/>
</dbReference>
<dbReference type="InterPro" id="IPR013083">
    <property type="entry name" value="Znf_RING/FYVE/PHD"/>
</dbReference>
<name>A0AAW1J779_SAPOF</name>
<dbReference type="AlphaFoldDB" id="A0AAW1J779"/>
<dbReference type="Gene3D" id="3.30.40.10">
    <property type="entry name" value="Zinc/RING finger domain, C3HC4 (zinc finger)"/>
    <property type="match status" value="1"/>
</dbReference>
<evidence type="ECO:0000256" key="4">
    <source>
        <dbReference type="ARBA" id="ARBA00022833"/>
    </source>
</evidence>
<dbReference type="InterPro" id="IPR016181">
    <property type="entry name" value="Acyl_CoA_acyltransferase"/>
</dbReference>
<keyword evidence="5" id="KW-0539">Nucleus</keyword>
<dbReference type="SUPFAM" id="SSF55729">
    <property type="entry name" value="Acyl-CoA N-acyltransferases (Nat)"/>
    <property type="match status" value="1"/>
</dbReference>
<dbReference type="PANTHER" id="PTHR46309">
    <property type="entry name" value="PHD FINGER PROTEIN 12"/>
    <property type="match status" value="1"/>
</dbReference>
<organism evidence="10 11">
    <name type="scientific">Saponaria officinalis</name>
    <name type="common">Common soapwort</name>
    <name type="synonym">Lychnis saponaria</name>
    <dbReference type="NCBI Taxonomy" id="3572"/>
    <lineage>
        <taxon>Eukaryota</taxon>
        <taxon>Viridiplantae</taxon>
        <taxon>Streptophyta</taxon>
        <taxon>Embryophyta</taxon>
        <taxon>Tracheophyta</taxon>
        <taxon>Spermatophyta</taxon>
        <taxon>Magnoliopsida</taxon>
        <taxon>eudicotyledons</taxon>
        <taxon>Gunneridae</taxon>
        <taxon>Pentapetalae</taxon>
        <taxon>Caryophyllales</taxon>
        <taxon>Caryophyllaceae</taxon>
        <taxon>Caryophylleae</taxon>
        <taxon>Saponaria</taxon>
    </lineage>
</organism>
<gene>
    <name evidence="10" type="ORF">RND81_08G134600</name>
</gene>
<dbReference type="PROSITE" id="PS50016">
    <property type="entry name" value="ZF_PHD_2"/>
    <property type="match status" value="1"/>
</dbReference>
<evidence type="ECO:0000313" key="11">
    <source>
        <dbReference type="Proteomes" id="UP001443914"/>
    </source>
</evidence>
<dbReference type="PANTHER" id="PTHR46309:SF5">
    <property type="entry name" value="GNAT FAMILY ACETYLTRANSFERASE"/>
    <property type="match status" value="1"/>
</dbReference>
<evidence type="ECO:0000256" key="5">
    <source>
        <dbReference type="ARBA" id="ARBA00023242"/>
    </source>
</evidence>
<dbReference type="SMART" id="SM00249">
    <property type="entry name" value="PHD"/>
    <property type="match status" value="1"/>
</dbReference>
<dbReference type="InterPro" id="IPR056511">
    <property type="entry name" value="IDM1_C"/>
</dbReference>
<evidence type="ECO:0000256" key="1">
    <source>
        <dbReference type="ARBA" id="ARBA00004123"/>
    </source>
</evidence>
<dbReference type="InterPro" id="IPR032308">
    <property type="entry name" value="TDBD"/>
</dbReference>
<feature type="domain" description="N-acetyltransferase" evidence="9">
    <location>
        <begin position="332"/>
        <end position="491"/>
    </location>
</feature>
<evidence type="ECO:0000313" key="10">
    <source>
        <dbReference type="EMBL" id="KAK9698835.1"/>
    </source>
</evidence>
<feature type="domain" description="PHD-type" evidence="8">
    <location>
        <begin position="198"/>
        <end position="243"/>
    </location>
</feature>
<dbReference type="Gene3D" id="3.40.630.30">
    <property type="match status" value="1"/>
</dbReference>
<keyword evidence="2" id="KW-0479">Metal-binding</keyword>
<keyword evidence="11" id="KW-1185">Reference proteome</keyword>
<dbReference type="EMBL" id="JBDFQZ010000008">
    <property type="protein sequence ID" value="KAK9698835.1"/>
    <property type="molecule type" value="Genomic_DNA"/>
</dbReference>
<keyword evidence="3 6" id="KW-0863">Zinc-finger</keyword>
<dbReference type="InterPro" id="IPR042163">
    <property type="entry name" value="PHF12"/>
</dbReference>